<dbReference type="InterPro" id="IPR012334">
    <property type="entry name" value="Pectin_lyas_fold"/>
</dbReference>
<dbReference type="EC" id="4.2.2.2" evidence="10"/>
<evidence type="ECO:0000256" key="4">
    <source>
        <dbReference type="ARBA" id="ARBA00006463"/>
    </source>
</evidence>
<evidence type="ECO:0000313" key="11">
    <source>
        <dbReference type="EMBL" id="CCA68300.1"/>
    </source>
</evidence>
<comment type="function">
    <text evidence="9 10">Pectinolytic enzyme consist of four classes of enzymes: pectin lyase, polygalacturonase, pectin methylesterase and rhamnogalacturonase. Among pectinolytic enzymes, pectin lyase is the most important in depolymerization of pectin, since it cleaves internal glycosidic bonds of highly methylated pectins. Favors pectate, the anion, over pectin, the methyl ester.</text>
</comment>
<proteinExistence type="inferred from homology"/>
<comment type="similarity">
    <text evidence="4 10">Belongs to the polysaccharide lyase 3 family.</text>
</comment>
<evidence type="ECO:0000256" key="2">
    <source>
        <dbReference type="ARBA" id="ARBA00001913"/>
    </source>
</evidence>
<sequence length="239" mass="25631">MWKLLVVLALSATSFGAVLEQRSELYKRCSASSTFPTAKGTVTGKSPITVSAGSTYDGRMKRFDRGSGACQGQKEGGDSDAVFLVQAGATLKNVIIGAYFFPIFPYSILNNVWFEDVCEDAITIKGDKAGETSQIIGGGALKASDKVVQHNGCGIVKIQNFYARTFGKLYRSCGNCKTQCQRKVVIDGVEARDGKIIAGINKNYGDTAKITNSCYDTKKPCIVYDSNNTGAEPHEVGTC</sequence>
<evidence type="ECO:0000256" key="9">
    <source>
        <dbReference type="ARBA" id="ARBA00025679"/>
    </source>
</evidence>
<accession>G4TAF7</accession>
<comment type="caution">
    <text evidence="11">The sequence shown here is derived from an EMBL/GenBank/DDBJ whole genome shotgun (WGS) entry which is preliminary data.</text>
</comment>
<gene>
    <name evidence="11" type="ORF">PIIN_02164</name>
</gene>
<dbReference type="GO" id="GO:0005576">
    <property type="term" value="C:extracellular region"/>
    <property type="evidence" value="ECO:0007669"/>
    <property type="project" value="UniProtKB-SubCell"/>
</dbReference>
<dbReference type="GO" id="GO:0045490">
    <property type="term" value="P:pectin catabolic process"/>
    <property type="evidence" value="ECO:0007669"/>
    <property type="project" value="TreeGrafter"/>
</dbReference>
<evidence type="ECO:0000256" key="6">
    <source>
        <dbReference type="ARBA" id="ARBA00022729"/>
    </source>
</evidence>
<comment type="catalytic activity">
    <reaction evidence="1 10">
        <text>Eliminative cleavage of (1-&gt;4)-alpha-D-galacturonan to give oligosaccharides with 4-deoxy-alpha-D-galact-4-enuronosyl groups at their non-reducing ends.</text>
        <dbReference type="EC" id="4.2.2.2"/>
    </reaction>
</comment>
<comment type="cofactor">
    <cofactor evidence="2 10">
        <name>Ca(2+)</name>
        <dbReference type="ChEBI" id="CHEBI:29108"/>
    </cofactor>
</comment>
<dbReference type="EMBL" id="CAFZ01000029">
    <property type="protein sequence ID" value="CCA68300.1"/>
    <property type="molecule type" value="Genomic_DNA"/>
</dbReference>
<evidence type="ECO:0000256" key="5">
    <source>
        <dbReference type="ARBA" id="ARBA00022525"/>
    </source>
</evidence>
<dbReference type="Gene3D" id="2.160.20.10">
    <property type="entry name" value="Single-stranded right-handed beta-helix, Pectin lyase-like"/>
    <property type="match status" value="1"/>
</dbReference>
<comment type="subcellular location">
    <subcellularLocation>
        <location evidence="3 10">Secreted</location>
    </subcellularLocation>
</comment>
<evidence type="ECO:0000313" key="12">
    <source>
        <dbReference type="Proteomes" id="UP000007148"/>
    </source>
</evidence>
<keyword evidence="8 10" id="KW-0456">Lyase</keyword>
<dbReference type="InterPro" id="IPR004898">
    <property type="entry name" value="Pectate_lyase_PlyH/PlyE-like"/>
</dbReference>
<dbReference type="InterPro" id="IPR011050">
    <property type="entry name" value="Pectin_lyase_fold/virulence"/>
</dbReference>
<evidence type="ECO:0000256" key="8">
    <source>
        <dbReference type="ARBA" id="ARBA00023239"/>
    </source>
</evidence>
<protein>
    <recommendedName>
        <fullName evidence="10">Pectate lyase</fullName>
        <ecNumber evidence="10">4.2.2.2</ecNumber>
    </recommendedName>
</protein>
<dbReference type="AlphaFoldDB" id="G4TAF7"/>
<dbReference type="PANTHER" id="PTHR33407:SF9">
    <property type="entry name" value="PECTATE LYASE F-RELATED"/>
    <property type="match status" value="1"/>
</dbReference>
<dbReference type="GO" id="GO:0030570">
    <property type="term" value="F:pectate lyase activity"/>
    <property type="evidence" value="ECO:0007669"/>
    <property type="project" value="UniProtKB-UniRule"/>
</dbReference>
<dbReference type="PANTHER" id="PTHR33407">
    <property type="entry name" value="PECTATE LYASE F-RELATED"/>
    <property type="match status" value="1"/>
</dbReference>
<dbReference type="OMA" id="DNQKETG"/>
<keyword evidence="7 10" id="KW-0106">Calcium</keyword>
<feature type="signal peptide" evidence="10">
    <location>
        <begin position="1"/>
        <end position="16"/>
    </location>
</feature>
<evidence type="ECO:0000256" key="3">
    <source>
        <dbReference type="ARBA" id="ARBA00004613"/>
    </source>
</evidence>
<dbReference type="Proteomes" id="UP000007148">
    <property type="component" value="Unassembled WGS sequence"/>
</dbReference>
<keyword evidence="5 10" id="KW-0964">Secreted</keyword>
<name>G4TAF7_SERID</name>
<evidence type="ECO:0000256" key="7">
    <source>
        <dbReference type="ARBA" id="ARBA00022837"/>
    </source>
</evidence>
<keyword evidence="6 10" id="KW-0732">Signal</keyword>
<dbReference type="HOGENOM" id="CLU_044863_3_1_1"/>
<dbReference type="SUPFAM" id="SSF51126">
    <property type="entry name" value="Pectin lyase-like"/>
    <property type="match status" value="1"/>
</dbReference>
<evidence type="ECO:0000256" key="10">
    <source>
        <dbReference type="RuleBase" id="RU367009"/>
    </source>
</evidence>
<reference evidence="11 12" key="1">
    <citation type="journal article" date="2011" name="PLoS Pathog.">
        <title>Endophytic Life Strategies Decoded by Genome and Transcriptome Analyses of the Mutualistic Root Symbiont Piriformospora indica.</title>
        <authorList>
            <person name="Zuccaro A."/>
            <person name="Lahrmann U."/>
            <person name="Guldener U."/>
            <person name="Langen G."/>
            <person name="Pfiffi S."/>
            <person name="Biedenkopf D."/>
            <person name="Wong P."/>
            <person name="Samans B."/>
            <person name="Grimm C."/>
            <person name="Basiewicz M."/>
            <person name="Murat C."/>
            <person name="Martin F."/>
            <person name="Kogel K.H."/>
        </authorList>
    </citation>
    <scope>NUCLEOTIDE SEQUENCE [LARGE SCALE GENOMIC DNA]</scope>
    <source>
        <strain evidence="11 12">DSM 11827</strain>
    </source>
</reference>
<dbReference type="Pfam" id="PF03211">
    <property type="entry name" value="Pectate_lyase"/>
    <property type="match status" value="1"/>
</dbReference>
<dbReference type="STRING" id="1109443.G4TAF7"/>
<dbReference type="InParanoid" id="G4TAF7"/>
<feature type="chain" id="PRO_5025074800" description="Pectate lyase" evidence="10">
    <location>
        <begin position="17"/>
        <end position="239"/>
    </location>
</feature>
<dbReference type="eggNOG" id="ENOG502QSM3">
    <property type="taxonomic scope" value="Eukaryota"/>
</dbReference>
<evidence type="ECO:0000256" key="1">
    <source>
        <dbReference type="ARBA" id="ARBA00000695"/>
    </source>
</evidence>
<organism evidence="11 12">
    <name type="scientific">Serendipita indica (strain DSM 11827)</name>
    <name type="common">Root endophyte fungus</name>
    <name type="synonym">Piriformospora indica</name>
    <dbReference type="NCBI Taxonomy" id="1109443"/>
    <lineage>
        <taxon>Eukaryota</taxon>
        <taxon>Fungi</taxon>
        <taxon>Dikarya</taxon>
        <taxon>Basidiomycota</taxon>
        <taxon>Agaricomycotina</taxon>
        <taxon>Agaricomycetes</taxon>
        <taxon>Sebacinales</taxon>
        <taxon>Serendipitaceae</taxon>
        <taxon>Serendipita</taxon>
    </lineage>
</organism>
<keyword evidence="12" id="KW-1185">Reference proteome</keyword>
<dbReference type="OrthoDB" id="441042at2759"/>